<dbReference type="InterPro" id="IPR017900">
    <property type="entry name" value="4Fe4S_Fe_S_CS"/>
</dbReference>
<accession>A0A1M7TQZ2</accession>
<dbReference type="AlphaFoldDB" id="A0A1M7TQZ2"/>
<evidence type="ECO:0000313" key="5">
    <source>
        <dbReference type="EMBL" id="SHN73161.1"/>
    </source>
</evidence>
<evidence type="ECO:0000256" key="2">
    <source>
        <dbReference type="ARBA" id="ARBA00023004"/>
    </source>
</evidence>
<keyword evidence="2" id="KW-0408">Iron</keyword>
<keyword evidence="3" id="KW-0411">Iron-sulfur</keyword>
<proteinExistence type="predicted"/>
<protein>
    <submittedName>
        <fullName evidence="5">4Fe-4S dicluster domain-containing protein</fullName>
    </submittedName>
</protein>
<name>A0A1M7TQZ2_9FIRM</name>
<dbReference type="RefSeq" id="WP_072772812.1">
    <property type="nucleotide sequence ID" value="NZ_FRDN01000007.1"/>
</dbReference>
<evidence type="ECO:0000259" key="4">
    <source>
        <dbReference type="PROSITE" id="PS51379"/>
    </source>
</evidence>
<sequence>MAIKILEHCPACGACLKVCPVKALTVAGGKLSVTENCLECGLCMGQCPVNQLELPKNSVFKR</sequence>
<keyword evidence="1" id="KW-0479">Metal-binding</keyword>
<evidence type="ECO:0000313" key="6">
    <source>
        <dbReference type="Proteomes" id="UP000184010"/>
    </source>
</evidence>
<keyword evidence="6" id="KW-1185">Reference proteome</keyword>
<dbReference type="EMBL" id="FRDN01000007">
    <property type="protein sequence ID" value="SHN73161.1"/>
    <property type="molecule type" value="Genomic_DNA"/>
</dbReference>
<evidence type="ECO:0000256" key="3">
    <source>
        <dbReference type="ARBA" id="ARBA00023014"/>
    </source>
</evidence>
<dbReference type="PROSITE" id="PS51379">
    <property type="entry name" value="4FE4S_FER_2"/>
    <property type="match status" value="2"/>
</dbReference>
<feature type="domain" description="4Fe-4S ferredoxin-type" evidence="4">
    <location>
        <begin position="34"/>
        <end position="57"/>
    </location>
</feature>
<evidence type="ECO:0000256" key="1">
    <source>
        <dbReference type="ARBA" id="ARBA00022723"/>
    </source>
</evidence>
<dbReference type="PROSITE" id="PS00198">
    <property type="entry name" value="4FE4S_FER_1"/>
    <property type="match status" value="2"/>
</dbReference>
<dbReference type="STRING" id="1121395.SAMN02745215_02416"/>
<dbReference type="Gene3D" id="3.30.70.20">
    <property type="match status" value="1"/>
</dbReference>
<dbReference type="GO" id="GO:0046872">
    <property type="term" value="F:metal ion binding"/>
    <property type="evidence" value="ECO:0007669"/>
    <property type="project" value="UniProtKB-KW"/>
</dbReference>
<gene>
    <name evidence="5" type="ORF">SAMN02745215_02416</name>
</gene>
<dbReference type="SUPFAM" id="SSF54862">
    <property type="entry name" value="4Fe-4S ferredoxins"/>
    <property type="match status" value="1"/>
</dbReference>
<feature type="domain" description="4Fe-4S ferredoxin-type" evidence="4">
    <location>
        <begin position="1"/>
        <end position="29"/>
    </location>
</feature>
<dbReference type="Proteomes" id="UP000184010">
    <property type="component" value="Unassembled WGS sequence"/>
</dbReference>
<dbReference type="GO" id="GO:0051536">
    <property type="term" value="F:iron-sulfur cluster binding"/>
    <property type="evidence" value="ECO:0007669"/>
    <property type="project" value="UniProtKB-KW"/>
</dbReference>
<organism evidence="5 6">
    <name type="scientific">Desulfitobacterium chlororespirans DSM 11544</name>
    <dbReference type="NCBI Taxonomy" id="1121395"/>
    <lineage>
        <taxon>Bacteria</taxon>
        <taxon>Bacillati</taxon>
        <taxon>Bacillota</taxon>
        <taxon>Clostridia</taxon>
        <taxon>Eubacteriales</taxon>
        <taxon>Desulfitobacteriaceae</taxon>
        <taxon>Desulfitobacterium</taxon>
    </lineage>
</organism>
<reference evidence="6" key="1">
    <citation type="submission" date="2016-12" db="EMBL/GenBank/DDBJ databases">
        <authorList>
            <person name="Varghese N."/>
            <person name="Submissions S."/>
        </authorList>
    </citation>
    <scope>NUCLEOTIDE SEQUENCE [LARGE SCALE GENOMIC DNA]</scope>
    <source>
        <strain evidence="6">DSM 11544</strain>
    </source>
</reference>
<dbReference type="InterPro" id="IPR017896">
    <property type="entry name" value="4Fe4S_Fe-S-bd"/>
</dbReference>
<dbReference type="Pfam" id="PF12838">
    <property type="entry name" value="Fer4_7"/>
    <property type="match status" value="1"/>
</dbReference>